<evidence type="ECO:0000256" key="1">
    <source>
        <dbReference type="ARBA" id="ARBA00004123"/>
    </source>
</evidence>
<dbReference type="GO" id="GO:0008270">
    <property type="term" value="F:zinc ion binding"/>
    <property type="evidence" value="ECO:0007669"/>
    <property type="project" value="UniProtKB-KW"/>
</dbReference>
<evidence type="ECO:0000256" key="3">
    <source>
        <dbReference type="ARBA" id="ARBA00022737"/>
    </source>
</evidence>
<evidence type="ECO:0000256" key="2">
    <source>
        <dbReference type="ARBA" id="ARBA00022723"/>
    </source>
</evidence>
<sequence>MLGPVMPGPFGPASPASPGASISPSPESAGRIGRWPWYRSAWDELRSRHCSPPHRRGRLSESDDLDEDEERPLDLCTKPCAKQTPIWSPASQCELEHGVPLPLTPVTPESHPAPPSSPLSVSPTGAGPPEYEKWRVHSRPNIAACRVCVCVPRTSHRAGTGAPSHRFDPRIPLSLSTLSNRRLSVYLFQCKQCGKSFKRSSTLSTHLLIHSDTRPYPCSYCGKRFHQKSDMKKHTYIHTGEKPHKCVVCGKAFSQSSNLITHMRKHTGYKPFSCGLCEKAFQRKVDLRRHRETQHPDAPALPPGPSRRSPLVQPPTSPMMHPPSSPAPHPAPTSPSTPLQQDVTSSSSSS</sequence>
<dbReference type="PANTHER" id="PTHR23235">
    <property type="entry name" value="KRUEPPEL-LIKE TRANSCRIPTION FACTOR"/>
    <property type="match status" value="1"/>
</dbReference>
<dbReference type="FunFam" id="3.30.160.60:FF:000432">
    <property type="entry name" value="zinc finger protein Gfi-1b isoform X1"/>
    <property type="match status" value="1"/>
</dbReference>
<dbReference type="GO" id="GO:0003002">
    <property type="term" value="P:regionalization"/>
    <property type="evidence" value="ECO:0007669"/>
    <property type="project" value="UniProtKB-ARBA"/>
</dbReference>
<dbReference type="FunFam" id="3.30.160.60:FF:000245">
    <property type="entry name" value="zinc finger protein Gfi-1"/>
    <property type="match status" value="1"/>
</dbReference>
<feature type="compositionally biased region" description="Pro residues" evidence="11">
    <location>
        <begin position="1"/>
        <end position="12"/>
    </location>
</feature>
<keyword evidence="5" id="KW-0862">Zinc</keyword>
<dbReference type="SUPFAM" id="SSF57667">
    <property type="entry name" value="beta-beta-alpha zinc fingers"/>
    <property type="match status" value="2"/>
</dbReference>
<evidence type="ECO:0000256" key="11">
    <source>
        <dbReference type="SAM" id="MobiDB-lite"/>
    </source>
</evidence>
<dbReference type="PROSITE" id="PS50157">
    <property type="entry name" value="ZINC_FINGER_C2H2_2"/>
    <property type="match status" value="4"/>
</dbReference>
<dbReference type="PANTHER" id="PTHR23235:SF120">
    <property type="entry name" value="KRUPPEL-LIKE FACTOR 15"/>
    <property type="match status" value="1"/>
</dbReference>
<dbReference type="Gene3D" id="3.30.160.60">
    <property type="entry name" value="Classic Zinc Finger"/>
    <property type="match status" value="4"/>
</dbReference>
<dbReference type="FunFam" id="3.30.160.60:FF:000208">
    <property type="entry name" value="zinc finger protein Gfi-1b"/>
    <property type="match status" value="1"/>
</dbReference>
<dbReference type="GO" id="GO:0000978">
    <property type="term" value="F:RNA polymerase II cis-regulatory region sequence-specific DNA binding"/>
    <property type="evidence" value="ECO:0007669"/>
    <property type="project" value="TreeGrafter"/>
</dbReference>
<dbReference type="GO" id="GO:0005634">
    <property type="term" value="C:nucleus"/>
    <property type="evidence" value="ECO:0007669"/>
    <property type="project" value="UniProtKB-SubCell"/>
</dbReference>
<feature type="domain" description="C2H2-type" evidence="12">
    <location>
        <begin position="216"/>
        <end position="243"/>
    </location>
</feature>
<dbReference type="Pfam" id="PF00096">
    <property type="entry name" value="zf-C2H2"/>
    <property type="match status" value="4"/>
</dbReference>
<evidence type="ECO:0000256" key="10">
    <source>
        <dbReference type="PROSITE-ProRule" id="PRU00042"/>
    </source>
</evidence>
<feature type="region of interest" description="Disordered" evidence="11">
    <location>
        <begin position="289"/>
        <end position="350"/>
    </location>
</feature>
<proteinExistence type="predicted"/>
<feature type="domain" description="C2H2-type" evidence="12">
    <location>
        <begin position="272"/>
        <end position="299"/>
    </location>
</feature>
<feature type="compositionally biased region" description="Pro residues" evidence="11">
    <location>
        <begin position="312"/>
        <end position="335"/>
    </location>
</feature>
<evidence type="ECO:0000313" key="14">
    <source>
        <dbReference type="Proteomes" id="UP001075354"/>
    </source>
</evidence>
<evidence type="ECO:0000256" key="4">
    <source>
        <dbReference type="ARBA" id="ARBA00022771"/>
    </source>
</evidence>
<feature type="compositionally biased region" description="Low complexity" evidence="11">
    <location>
        <begin position="13"/>
        <end position="30"/>
    </location>
</feature>
<keyword evidence="3" id="KW-0677">Repeat</keyword>
<dbReference type="InterPro" id="IPR036236">
    <property type="entry name" value="Znf_C2H2_sf"/>
</dbReference>
<dbReference type="AlphaFoldDB" id="A0AAV7XHQ5"/>
<keyword evidence="7" id="KW-0238">DNA-binding</keyword>
<keyword evidence="9" id="KW-0539">Nucleus</keyword>
<evidence type="ECO:0000313" key="13">
    <source>
        <dbReference type="EMBL" id="KAJ1524100.1"/>
    </source>
</evidence>
<feature type="region of interest" description="Disordered" evidence="11">
    <location>
        <begin position="47"/>
        <end position="70"/>
    </location>
</feature>
<evidence type="ECO:0000259" key="12">
    <source>
        <dbReference type="PROSITE" id="PS50157"/>
    </source>
</evidence>
<feature type="region of interest" description="Disordered" evidence="11">
    <location>
        <begin position="100"/>
        <end position="131"/>
    </location>
</feature>
<keyword evidence="4 10" id="KW-0863">Zinc-finger</keyword>
<dbReference type="GO" id="GO:0009887">
    <property type="term" value="P:animal organ morphogenesis"/>
    <property type="evidence" value="ECO:0007669"/>
    <property type="project" value="UniProtKB-ARBA"/>
</dbReference>
<evidence type="ECO:0000256" key="7">
    <source>
        <dbReference type="ARBA" id="ARBA00023125"/>
    </source>
</evidence>
<dbReference type="SMART" id="SM00355">
    <property type="entry name" value="ZnF_C2H2"/>
    <property type="match status" value="4"/>
</dbReference>
<organism evidence="13 14">
    <name type="scientific">Megalurothrips usitatus</name>
    <name type="common">bean blossom thrips</name>
    <dbReference type="NCBI Taxonomy" id="439358"/>
    <lineage>
        <taxon>Eukaryota</taxon>
        <taxon>Metazoa</taxon>
        <taxon>Ecdysozoa</taxon>
        <taxon>Arthropoda</taxon>
        <taxon>Hexapoda</taxon>
        <taxon>Insecta</taxon>
        <taxon>Pterygota</taxon>
        <taxon>Neoptera</taxon>
        <taxon>Paraneoptera</taxon>
        <taxon>Thysanoptera</taxon>
        <taxon>Terebrantia</taxon>
        <taxon>Thripoidea</taxon>
        <taxon>Thripidae</taxon>
        <taxon>Megalurothrips</taxon>
    </lineage>
</organism>
<gene>
    <name evidence="13" type="ORF">ONE63_010636</name>
</gene>
<reference evidence="13" key="1">
    <citation type="submission" date="2022-12" db="EMBL/GenBank/DDBJ databases">
        <title>Chromosome-level genome assembly of the bean flower thrips Megalurothrips usitatus.</title>
        <authorList>
            <person name="Ma L."/>
            <person name="Liu Q."/>
            <person name="Li H."/>
            <person name="Cai W."/>
        </authorList>
    </citation>
    <scope>NUCLEOTIDE SEQUENCE</scope>
    <source>
        <strain evidence="13">Cailab_2022a</strain>
    </source>
</reference>
<accession>A0AAV7XHQ5</accession>
<feature type="domain" description="C2H2-type" evidence="12">
    <location>
        <begin position="188"/>
        <end position="215"/>
    </location>
</feature>
<evidence type="ECO:0000256" key="5">
    <source>
        <dbReference type="ARBA" id="ARBA00022833"/>
    </source>
</evidence>
<feature type="domain" description="C2H2-type" evidence="12">
    <location>
        <begin position="244"/>
        <end position="271"/>
    </location>
</feature>
<evidence type="ECO:0000256" key="8">
    <source>
        <dbReference type="ARBA" id="ARBA00023163"/>
    </source>
</evidence>
<feature type="region of interest" description="Disordered" evidence="11">
    <location>
        <begin position="1"/>
        <end position="33"/>
    </location>
</feature>
<keyword evidence="2" id="KW-0479">Metal-binding</keyword>
<comment type="caution">
    <text evidence="13">The sequence shown here is derived from an EMBL/GenBank/DDBJ whole genome shotgun (WGS) entry which is preliminary data.</text>
</comment>
<dbReference type="FunFam" id="3.30.160.60:FF:000148">
    <property type="entry name" value="zinc finger protein Gfi-1"/>
    <property type="match status" value="1"/>
</dbReference>
<keyword evidence="8" id="KW-0804">Transcription</keyword>
<dbReference type="InterPro" id="IPR013087">
    <property type="entry name" value="Znf_C2H2_type"/>
</dbReference>
<keyword evidence="6" id="KW-0805">Transcription regulation</keyword>
<dbReference type="Proteomes" id="UP001075354">
    <property type="component" value="Chromosome 9"/>
</dbReference>
<dbReference type="PROSITE" id="PS00028">
    <property type="entry name" value="ZINC_FINGER_C2H2_1"/>
    <property type="match status" value="4"/>
</dbReference>
<keyword evidence="14" id="KW-1185">Reference proteome</keyword>
<comment type="subcellular location">
    <subcellularLocation>
        <location evidence="1">Nucleus</location>
    </subcellularLocation>
</comment>
<name>A0AAV7XHQ5_9NEOP</name>
<evidence type="ECO:0000256" key="9">
    <source>
        <dbReference type="ARBA" id="ARBA00023242"/>
    </source>
</evidence>
<feature type="compositionally biased region" description="Basic residues" evidence="11">
    <location>
        <begin position="48"/>
        <end position="57"/>
    </location>
</feature>
<dbReference type="GO" id="GO:0000122">
    <property type="term" value="P:negative regulation of transcription by RNA polymerase II"/>
    <property type="evidence" value="ECO:0007669"/>
    <property type="project" value="UniProtKB-ARBA"/>
</dbReference>
<evidence type="ECO:0000256" key="6">
    <source>
        <dbReference type="ARBA" id="ARBA00023015"/>
    </source>
</evidence>
<protein>
    <recommendedName>
        <fullName evidence="12">C2H2-type domain-containing protein</fullName>
    </recommendedName>
</protein>
<dbReference type="EMBL" id="JAPTSV010000009">
    <property type="protein sequence ID" value="KAJ1524100.1"/>
    <property type="molecule type" value="Genomic_DNA"/>
</dbReference>
<dbReference type="GO" id="GO:0000981">
    <property type="term" value="F:DNA-binding transcription factor activity, RNA polymerase II-specific"/>
    <property type="evidence" value="ECO:0007669"/>
    <property type="project" value="TreeGrafter"/>
</dbReference>